<dbReference type="AlphaFoldDB" id="A0A8W8K7I9"/>
<comment type="similarity">
    <text evidence="5">Belongs to the laat-1 family.</text>
</comment>
<dbReference type="EnsemblMetazoa" id="G22752.12">
    <property type="protein sequence ID" value="G22752.12:cds"/>
    <property type="gene ID" value="G22752"/>
</dbReference>
<dbReference type="EnsemblMetazoa" id="G22752.8">
    <property type="protein sequence ID" value="G22752.8:cds"/>
    <property type="gene ID" value="G22752"/>
</dbReference>
<comment type="subcellular location">
    <subcellularLocation>
        <location evidence="1">Membrane</location>
        <topology evidence="1">Multi-pass membrane protein</topology>
    </subcellularLocation>
</comment>
<feature type="transmembrane region" description="Helical" evidence="6">
    <location>
        <begin position="281"/>
        <end position="299"/>
    </location>
</feature>
<dbReference type="OMA" id="ISQCVYY"/>
<dbReference type="Pfam" id="PF04193">
    <property type="entry name" value="PQ-loop"/>
    <property type="match status" value="2"/>
</dbReference>
<feature type="transmembrane region" description="Helical" evidence="6">
    <location>
        <begin position="49"/>
        <end position="71"/>
    </location>
</feature>
<evidence type="ECO:0000256" key="2">
    <source>
        <dbReference type="ARBA" id="ARBA00022692"/>
    </source>
</evidence>
<evidence type="ECO:0000256" key="1">
    <source>
        <dbReference type="ARBA" id="ARBA00004141"/>
    </source>
</evidence>
<keyword evidence="2 6" id="KW-0812">Transmembrane</keyword>
<evidence type="ECO:0000256" key="4">
    <source>
        <dbReference type="ARBA" id="ARBA00023136"/>
    </source>
</evidence>
<dbReference type="Proteomes" id="UP000005408">
    <property type="component" value="Unassembled WGS sequence"/>
</dbReference>
<feature type="transmembrane region" description="Helical" evidence="6">
    <location>
        <begin position="110"/>
        <end position="132"/>
    </location>
</feature>
<dbReference type="EnsemblMetazoa" id="G22752.6">
    <property type="protein sequence ID" value="G22752.6:cds"/>
    <property type="gene ID" value="G22752"/>
</dbReference>
<dbReference type="EnsemblMetazoa" id="G22752.5">
    <property type="protein sequence ID" value="G22752.5:cds"/>
    <property type="gene ID" value="G22752"/>
</dbReference>
<dbReference type="EnsemblMetazoa" id="G22752.16">
    <property type="protein sequence ID" value="G22752.16:cds"/>
    <property type="gene ID" value="G22752"/>
</dbReference>
<keyword evidence="3 6" id="KW-1133">Transmembrane helix</keyword>
<dbReference type="FunFam" id="1.20.1280.290:FF:000009">
    <property type="entry name" value="PQ loop repeat family protein"/>
    <property type="match status" value="1"/>
</dbReference>
<sequence length="338" mass="37657">MPGGPLPIGDAYFHILTSDASNVTDANCTHGIRWIYKALGDCVWEPKGISSVALGLASIVFWMVVSIPQMVKNCRNIAGVEGISILLILQWTLGDATNLVGAILTNQLPLQIYLAIYFVFADLVLFSQYIYYQIWKRKQAKEQREYRPGTLPKIVLCFTGAFLGTNFLGPAVYQAVSPFQNQGSNMHIMQHPAGRSLLATNLQHNAVIFHGFKDEIGYAIGIVSSIFYIGSRTAQLYKNYKRQSTDGLSILMFWLAIFGNLTYGLAILVRELDSVYVIRHVPWLVGSLGVILLDASLVLQFKYYGGEDFDTLSNEPLLQDQEIVVEVEPSSRQYGTIN</sequence>
<dbReference type="EnsemblMetazoa" id="G22752.7">
    <property type="protein sequence ID" value="G22752.7:cds"/>
    <property type="gene ID" value="G22752"/>
</dbReference>
<dbReference type="OrthoDB" id="8048523at2759"/>
<keyword evidence="4 6" id="KW-0472">Membrane</keyword>
<evidence type="ECO:0008006" key="9">
    <source>
        <dbReference type="Google" id="ProtNLM"/>
    </source>
</evidence>
<dbReference type="PANTHER" id="PTHR16201">
    <property type="entry name" value="SEVEN TRANSMEMBRANE PROTEIN 1-RELATED"/>
    <property type="match status" value="1"/>
</dbReference>
<dbReference type="EnsemblMetazoa" id="G22752.10">
    <property type="protein sequence ID" value="G22752.10:cds"/>
    <property type="gene ID" value="G22752"/>
</dbReference>
<dbReference type="GO" id="GO:0015174">
    <property type="term" value="F:basic amino acid transmembrane transporter activity"/>
    <property type="evidence" value="ECO:0007669"/>
    <property type="project" value="TreeGrafter"/>
</dbReference>
<feature type="transmembrane region" description="Helical" evidence="6">
    <location>
        <begin position="216"/>
        <end position="235"/>
    </location>
</feature>
<evidence type="ECO:0000256" key="5">
    <source>
        <dbReference type="ARBA" id="ARBA00038039"/>
    </source>
</evidence>
<feature type="transmembrane region" description="Helical" evidence="6">
    <location>
        <begin position="83"/>
        <end position="104"/>
    </location>
</feature>
<dbReference type="PANTHER" id="PTHR16201:SF34">
    <property type="entry name" value="LYSOSOMAL AMINO ACID TRANSPORTER 1"/>
    <property type="match status" value="1"/>
</dbReference>
<evidence type="ECO:0000256" key="3">
    <source>
        <dbReference type="ARBA" id="ARBA00022989"/>
    </source>
</evidence>
<dbReference type="InterPro" id="IPR006603">
    <property type="entry name" value="PQ-loop_rpt"/>
</dbReference>
<evidence type="ECO:0000313" key="8">
    <source>
        <dbReference type="Proteomes" id="UP000005408"/>
    </source>
</evidence>
<accession>A0A8W8K7I9</accession>
<evidence type="ECO:0000256" key="6">
    <source>
        <dbReference type="SAM" id="Phobius"/>
    </source>
</evidence>
<reference evidence="7" key="1">
    <citation type="submission" date="2022-08" db="UniProtKB">
        <authorList>
            <consortium name="EnsemblMetazoa"/>
        </authorList>
    </citation>
    <scope>IDENTIFICATION</scope>
    <source>
        <strain evidence="7">05x7-T-G4-1.051#20</strain>
    </source>
</reference>
<feature type="transmembrane region" description="Helical" evidence="6">
    <location>
        <begin position="247"/>
        <end position="269"/>
    </location>
</feature>
<feature type="transmembrane region" description="Helical" evidence="6">
    <location>
        <begin position="153"/>
        <end position="176"/>
    </location>
</feature>
<dbReference type="EnsemblMetazoa" id="G22752.15">
    <property type="protein sequence ID" value="G22752.15:cds"/>
    <property type="gene ID" value="G22752"/>
</dbReference>
<dbReference type="EnsemblMetazoa" id="G22752.13">
    <property type="protein sequence ID" value="G22752.13:cds"/>
    <property type="gene ID" value="G22752"/>
</dbReference>
<dbReference type="SMART" id="SM00679">
    <property type="entry name" value="CTNS"/>
    <property type="match status" value="2"/>
</dbReference>
<proteinExistence type="inferred from homology"/>
<organism evidence="7 8">
    <name type="scientific">Magallana gigas</name>
    <name type="common">Pacific oyster</name>
    <name type="synonym">Crassostrea gigas</name>
    <dbReference type="NCBI Taxonomy" id="29159"/>
    <lineage>
        <taxon>Eukaryota</taxon>
        <taxon>Metazoa</taxon>
        <taxon>Spiralia</taxon>
        <taxon>Lophotrochozoa</taxon>
        <taxon>Mollusca</taxon>
        <taxon>Bivalvia</taxon>
        <taxon>Autobranchia</taxon>
        <taxon>Pteriomorphia</taxon>
        <taxon>Ostreida</taxon>
        <taxon>Ostreoidea</taxon>
        <taxon>Ostreidae</taxon>
        <taxon>Magallana</taxon>
    </lineage>
</organism>
<evidence type="ECO:0000313" key="7">
    <source>
        <dbReference type="EnsemblMetazoa" id="G22752.7:cds"/>
    </source>
</evidence>
<dbReference type="EnsemblMetazoa" id="G22752.4">
    <property type="protein sequence ID" value="G22752.4:cds"/>
    <property type="gene ID" value="G22752"/>
</dbReference>
<protein>
    <recommendedName>
        <fullName evidence="9">PQ-loop repeat-containing protein 2</fullName>
    </recommendedName>
</protein>
<dbReference type="EnsemblMetazoa" id="G22752.18">
    <property type="protein sequence ID" value="G22752.18:cds"/>
    <property type="gene ID" value="G22752"/>
</dbReference>
<keyword evidence="8" id="KW-1185">Reference proteome</keyword>
<name>A0A8W8K7I9_MAGGI</name>
<dbReference type="EnsemblMetazoa" id="G22752.2">
    <property type="protein sequence ID" value="G22752.2:cds"/>
    <property type="gene ID" value="G22752"/>
</dbReference>
<dbReference type="GO" id="GO:0098852">
    <property type="term" value="C:lytic vacuole membrane"/>
    <property type="evidence" value="ECO:0007669"/>
    <property type="project" value="UniProtKB-ARBA"/>
</dbReference>
<dbReference type="Gene3D" id="1.20.1280.290">
    <property type="match status" value="2"/>
</dbReference>
<dbReference type="InterPro" id="IPR051415">
    <property type="entry name" value="LAAT-1"/>
</dbReference>